<keyword evidence="2" id="KW-1185">Reference proteome</keyword>
<dbReference type="Proteomes" id="UP000188268">
    <property type="component" value="Unassembled WGS sequence"/>
</dbReference>
<sequence>MAKVRLVDQIKRIMKMMMDSVT</sequence>
<organism evidence="1 2">
    <name type="scientific">Corchorus capsularis</name>
    <name type="common">Jute</name>
    <dbReference type="NCBI Taxonomy" id="210143"/>
    <lineage>
        <taxon>Eukaryota</taxon>
        <taxon>Viridiplantae</taxon>
        <taxon>Streptophyta</taxon>
        <taxon>Embryophyta</taxon>
        <taxon>Tracheophyta</taxon>
        <taxon>Spermatophyta</taxon>
        <taxon>Magnoliopsida</taxon>
        <taxon>eudicotyledons</taxon>
        <taxon>Gunneridae</taxon>
        <taxon>Pentapetalae</taxon>
        <taxon>rosids</taxon>
        <taxon>malvids</taxon>
        <taxon>Malvales</taxon>
        <taxon>Malvaceae</taxon>
        <taxon>Grewioideae</taxon>
        <taxon>Apeibeae</taxon>
        <taxon>Corchorus</taxon>
    </lineage>
</organism>
<gene>
    <name evidence="1" type="ORF">CCACVL1_20492</name>
</gene>
<protein>
    <submittedName>
        <fullName evidence="1">Uncharacterized protein</fullName>
    </submittedName>
</protein>
<dbReference type="AlphaFoldDB" id="A0A1R3HAZ4"/>
<accession>A0A1R3HAZ4</accession>
<proteinExistence type="predicted"/>
<evidence type="ECO:0000313" key="1">
    <source>
        <dbReference type="EMBL" id="OMO67501.1"/>
    </source>
</evidence>
<comment type="caution">
    <text evidence="1">The sequence shown here is derived from an EMBL/GenBank/DDBJ whole genome shotgun (WGS) entry which is preliminary data.</text>
</comment>
<dbReference type="Gramene" id="OMO67501">
    <property type="protein sequence ID" value="OMO67501"/>
    <property type="gene ID" value="CCACVL1_20492"/>
</dbReference>
<reference evidence="1 2" key="1">
    <citation type="submission" date="2013-09" db="EMBL/GenBank/DDBJ databases">
        <title>Corchorus capsularis genome sequencing.</title>
        <authorList>
            <person name="Alam M."/>
            <person name="Haque M.S."/>
            <person name="Islam M.S."/>
            <person name="Emdad E.M."/>
            <person name="Islam M.M."/>
            <person name="Ahmed B."/>
            <person name="Halim A."/>
            <person name="Hossen Q.M.M."/>
            <person name="Hossain M.Z."/>
            <person name="Ahmed R."/>
            <person name="Khan M.M."/>
            <person name="Islam R."/>
            <person name="Rashid M.M."/>
            <person name="Khan S.A."/>
            <person name="Rahman M.S."/>
            <person name="Alam M."/>
        </authorList>
    </citation>
    <scope>NUCLEOTIDE SEQUENCE [LARGE SCALE GENOMIC DNA]</scope>
    <source>
        <strain evidence="2">cv. CVL-1</strain>
        <tissue evidence="1">Whole seedling</tissue>
    </source>
</reference>
<feature type="non-terminal residue" evidence="1">
    <location>
        <position position="22"/>
    </location>
</feature>
<name>A0A1R3HAZ4_COCAP</name>
<evidence type="ECO:0000313" key="2">
    <source>
        <dbReference type="Proteomes" id="UP000188268"/>
    </source>
</evidence>
<dbReference type="EMBL" id="AWWV01012401">
    <property type="protein sequence ID" value="OMO67501.1"/>
    <property type="molecule type" value="Genomic_DNA"/>
</dbReference>